<evidence type="ECO:0000256" key="4">
    <source>
        <dbReference type="ARBA" id="ARBA00023239"/>
    </source>
</evidence>
<dbReference type="EMBL" id="CP048222">
    <property type="protein sequence ID" value="QHT69381.1"/>
    <property type="molecule type" value="Genomic_DNA"/>
</dbReference>
<dbReference type="CDD" id="cd00419">
    <property type="entry name" value="Ferrochelatase_C"/>
    <property type="match status" value="1"/>
</dbReference>
<evidence type="ECO:0000256" key="1">
    <source>
        <dbReference type="ARBA" id="ARBA00007718"/>
    </source>
</evidence>
<feature type="binding site" evidence="7">
    <location>
        <position position="215"/>
    </location>
    <ligand>
        <name>Fe(2+)</name>
        <dbReference type="ChEBI" id="CHEBI:29033"/>
    </ligand>
</feature>
<protein>
    <recommendedName>
        <fullName evidence="7">Ferrochelatase</fullName>
        <ecNumber evidence="7">4.98.1.1</ecNumber>
    </recommendedName>
    <alternativeName>
        <fullName evidence="7">Heme synthase</fullName>
    </alternativeName>
    <alternativeName>
        <fullName evidence="7">Protoheme ferro-lyase</fullName>
    </alternativeName>
</protein>
<dbReference type="UniPathway" id="UPA00252">
    <property type="reaction ID" value="UER00325"/>
</dbReference>
<dbReference type="CDD" id="cd03411">
    <property type="entry name" value="Ferrochelatase_N"/>
    <property type="match status" value="1"/>
</dbReference>
<dbReference type="GO" id="GO:0005737">
    <property type="term" value="C:cytoplasm"/>
    <property type="evidence" value="ECO:0007669"/>
    <property type="project" value="UniProtKB-SubCell"/>
</dbReference>
<evidence type="ECO:0000313" key="11">
    <source>
        <dbReference type="Proteomes" id="UP000480178"/>
    </source>
</evidence>
<gene>
    <name evidence="7 10" type="primary">hemH</name>
    <name evidence="10" type="ORF">GXP67_23435</name>
</gene>
<evidence type="ECO:0000256" key="3">
    <source>
        <dbReference type="ARBA" id="ARBA00023133"/>
    </source>
</evidence>
<sequence>MISPAPVTATASQQPDSTGTTSVSPRIGVLLVNLGTPDSPSVPDVRKYLREFLMDGRVIDIPFVSRAMLVNLIIAPFRSPKSAKVYKQVWTDRGSPLKFYSEDVTALLQQQLGADYKVMLGMRYQNPSIASALEQFNNKGFEHIIVIPLFPQYASATTGSVYEEVMRIISNWQIIPQVSFVNYFLNHPKFIEAFASIGKKHLEKYKYDHFIFTYHGLPERQIRKGDSSNTCLQGDCCASWGVRNRHCYRAQCFETTRLLAKALNISESKYTVTFQSRLGKDPWIKPYTDDVILELTKKGIKSVLAFSPAFVADCLETTIEVGEEYKELFEKNGGKHWQLVESLNNHPLWVDTLSDLVKANTQKLYV</sequence>
<dbReference type="RefSeq" id="WP_162445370.1">
    <property type="nucleotide sequence ID" value="NZ_CP048222.1"/>
</dbReference>
<feature type="binding site" evidence="7">
    <location>
        <position position="316"/>
    </location>
    <ligand>
        <name>Fe(2+)</name>
        <dbReference type="ChEBI" id="CHEBI:29033"/>
    </ligand>
</feature>
<evidence type="ECO:0000313" key="10">
    <source>
        <dbReference type="EMBL" id="QHT69381.1"/>
    </source>
</evidence>
<keyword evidence="4 7" id="KW-0456">Lyase</keyword>
<keyword evidence="7" id="KW-0479">Metal-binding</keyword>
<evidence type="ECO:0000256" key="5">
    <source>
        <dbReference type="ARBA" id="ARBA00023244"/>
    </source>
</evidence>
<dbReference type="GO" id="GO:0046872">
    <property type="term" value="F:metal ion binding"/>
    <property type="evidence" value="ECO:0007669"/>
    <property type="project" value="UniProtKB-KW"/>
</dbReference>
<dbReference type="InterPro" id="IPR033659">
    <property type="entry name" value="Ferrochelatase_N"/>
</dbReference>
<keyword evidence="7" id="KW-0963">Cytoplasm</keyword>
<keyword evidence="2 7" id="KW-0408">Iron</keyword>
<evidence type="ECO:0000256" key="6">
    <source>
        <dbReference type="ARBA" id="ARBA00024536"/>
    </source>
</evidence>
<organism evidence="10 11">
    <name type="scientific">Rhodocytophaga rosea</name>
    <dbReference type="NCBI Taxonomy" id="2704465"/>
    <lineage>
        <taxon>Bacteria</taxon>
        <taxon>Pseudomonadati</taxon>
        <taxon>Bacteroidota</taxon>
        <taxon>Cytophagia</taxon>
        <taxon>Cytophagales</taxon>
        <taxon>Rhodocytophagaceae</taxon>
        <taxon>Rhodocytophaga</taxon>
    </lineage>
</organism>
<dbReference type="InterPro" id="IPR001015">
    <property type="entry name" value="Ferrochelatase"/>
</dbReference>
<reference evidence="10 11" key="1">
    <citation type="submission" date="2020-01" db="EMBL/GenBank/DDBJ databases">
        <authorList>
            <person name="Kim M.K."/>
        </authorList>
    </citation>
    <scope>NUCLEOTIDE SEQUENCE [LARGE SCALE GENOMIC DNA]</scope>
    <source>
        <strain evidence="10 11">172606-1</strain>
    </source>
</reference>
<comment type="subcellular location">
    <subcellularLocation>
        <location evidence="7">Cytoplasm</location>
    </subcellularLocation>
</comment>
<dbReference type="Proteomes" id="UP000480178">
    <property type="component" value="Chromosome"/>
</dbReference>
<dbReference type="HAMAP" id="MF_00323">
    <property type="entry name" value="Ferrochelatase"/>
    <property type="match status" value="1"/>
</dbReference>
<comment type="pathway">
    <text evidence="7">Porphyrin-containing compound metabolism; protoheme biosynthesis; protoheme from protoporphyrin-IX: step 1/1.</text>
</comment>
<evidence type="ECO:0000256" key="2">
    <source>
        <dbReference type="ARBA" id="ARBA00023004"/>
    </source>
</evidence>
<dbReference type="PANTHER" id="PTHR11108">
    <property type="entry name" value="FERROCHELATASE"/>
    <property type="match status" value="1"/>
</dbReference>
<dbReference type="Gene3D" id="3.40.50.1400">
    <property type="match status" value="2"/>
</dbReference>
<dbReference type="SUPFAM" id="SSF53800">
    <property type="entry name" value="Chelatase"/>
    <property type="match status" value="1"/>
</dbReference>
<dbReference type="PANTHER" id="PTHR11108:SF1">
    <property type="entry name" value="FERROCHELATASE, MITOCHONDRIAL"/>
    <property type="match status" value="1"/>
</dbReference>
<feature type="region of interest" description="Disordered" evidence="9">
    <location>
        <begin position="1"/>
        <end position="22"/>
    </location>
</feature>
<dbReference type="GO" id="GO:0006783">
    <property type="term" value="P:heme biosynthetic process"/>
    <property type="evidence" value="ECO:0007669"/>
    <property type="project" value="UniProtKB-UniRule"/>
</dbReference>
<keyword evidence="11" id="KW-1185">Reference proteome</keyword>
<comment type="catalytic activity">
    <reaction evidence="7">
        <text>heme b + 2 H(+) = protoporphyrin IX + Fe(2+)</text>
        <dbReference type="Rhea" id="RHEA:22584"/>
        <dbReference type="ChEBI" id="CHEBI:15378"/>
        <dbReference type="ChEBI" id="CHEBI:29033"/>
        <dbReference type="ChEBI" id="CHEBI:57306"/>
        <dbReference type="ChEBI" id="CHEBI:60344"/>
        <dbReference type="EC" id="4.98.1.1"/>
    </reaction>
</comment>
<dbReference type="EC" id="4.98.1.1" evidence="7"/>
<dbReference type="AlphaFoldDB" id="A0A6C0GMU8"/>
<accession>A0A6C0GMU8</accession>
<proteinExistence type="inferred from homology"/>
<keyword evidence="5 7" id="KW-0627">Porphyrin biosynthesis</keyword>
<evidence type="ECO:0000256" key="7">
    <source>
        <dbReference type="HAMAP-Rule" id="MF_00323"/>
    </source>
</evidence>
<dbReference type="NCBIfam" id="TIGR00109">
    <property type="entry name" value="hemH"/>
    <property type="match status" value="1"/>
</dbReference>
<evidence type="ECO:0000256" key="9">
    <source>
        <dbReference type="SAM" id="MobiDB-lite"/>
    </source>
</evidence>
<dbReference type="InterPro" id="IPR033644">
    <property type="entry name" value="Ferrochelatase_C"/>
</dbReference>
<dbReference type="KEGG" id="rhoz:GXP67_23435"/>
<dbReference type="Pfam" id="PF00762">
    <property type="entry name" value="Ferrochelatase"/>
    <property type="match status" value="1"/>
</dbReference>
<evidence type="ECO:0000256" key="8">
    <source>
        <dbReference type="RuleBase" id="RU004185"/>
    </source>
</evidence>
<name>A0A6C0GMU8_9BACT</name>
<feature type="compositionally biased region" description="Polar residues" evidence="9">
    <location>
        <begin position="9"/>
        <end position="22"/>
    </location>
</feature>
<keyword evidence="3 7" id="KW-0350">Heme biosynthesis</keyword>
<comment type="catalytic activity">
    <reaction evidence="6">
        <text>Fe-coproporphyrin III + 2 H(+) = coproporphyrin III + Fe(2+)</text>
        <dbReference type="Rhea" id="RHEA:49572"/>
        <dbReference type="ChEBI" id="CHEBI:15378"/>
        <dbReference type="ChEBI" id="CHEBI:29033"/>
        <dbReference type="ChEBI" id="CHEBI:68438"/>
        <dbReference type="ChEBI" id="CHEBI:131725"/>
        <dbReference type="EC" id="4.99.1.9"/>
    </reaction>
    <physiologicalReaction direction="right-to-left" evidence="6">
        <dbReference type="Rhea" id="RHEA:49574"/>
    </physiologicalReaction>
</comment>
<dbReference type="GO" id="GO:0004325">
    <property type="term" value="F:ferrochelatase activity"/>
    <property type="evidence" value="ECO:0007669"/>
    <property type="project" value="UniProtKB-UniRule"/>
</dbReference>
<comment type="similarity">
    <text evidence="1 7 8">Belongs to the ferrochelatase family.</text>
</comment>
<comment type="function">
    <text evidence="7">Catalyzes the ferrous insertion into protoporphyrin IX.</text>
</comment>